<accession>A0A5C5ZIT6</accession>
<protein>
    <submittedName>
        <fullName evidence="4">Bifunctional polymyxin resistance protein ArnA</fullName>
    </submittedName>
</protein>
<reference evidence="4 5" key="1">
    <citation type="submission" date="2019-02" db="EMBL/GenBank/DDBJ databases">
        <title>Deep-cultivation of Planctomycetes and their phenomic and genomic characterization uncovers novel biology.</title>
        <authorList>
            <person name="Wiegand S."/>
            <person name="Jogler M."/>
            <person name="Boedeker C."/>
            <person name="Pinto D."/>
            <person name="Vollmers J."/>
            <person name="Rivas-Marin E."/>
            <person name="Kohn T."/>
            <person name="Peeters S.H."/>
            <person name="Heuer A."/>
            <person name="Rast P."/>
            <person name="Oberbeckmann S."/>
            <person name="Bunk B."/>
            <person name="Jeske O."/>
            <person name="Meyerdierks A."/>
            <person name="Storesund J.E."/>
            <person name="Kallscheuer N."/>
            <person name="Luecker S."/>
            <person name="Lage O.M."/>
            <person name="Pohl T."/>
            <person name="Merkel B.J."/>
            <person name="Hornburger P."/>
            <person name="Mueller R.-W."/>
            <person name="Bruemmer F."/>
            <person name="Labrenz M."/>
            <person name="Spormann A.M."/>
            <person name="Op Den Camp H."/>
            <person name="Overmann J."/>
            <person name="Amann R."/>
            <person name="Jetten M.S.M."/>
            <person name="Mascher T."/>
            <person name="Medema M.H."/>
            <person name="Devos D.P."/>
            <person name="Kaster A.-K."/>
            <person name="Ovreas L."/>
            <person name="Rohde M."/>
            <person name="Galperin M.Y."/>
            <person name="Jogler C."/>
        </authorList>
    </citation>
    <scope>NUCLEOTIDE SEQUENCE [LARGE SCALE GENOMIC DNA]</scope>
    <source>
        <strain evidence="4 5">Mal64</strain>
    </source>
</reference>
<feature type="coiled-coil region" evidence="1">
    <location>
        <begin position="318"/>
        <end position="345"/>
    </location>
</feature>
<evidence type="ECO:0000259" key="2">
    <source>
        <dbReference type="Pfam" id="PF00551"/>
    </source>
</evidence>
<dbReference type="InterPro" id="IPR002376">
    <property type="entry name" value="Formyl_transf_N"/>
</dbReference>
<evidence type="ECO:0000313" key="4">
    <source>
        <dbReference type="EMBL" id="TWT87098.1"/>
    </source>
</evidence>
<dbReference type="AlphaFoldDB" id="A0A5C5ZIT6"/>
<dbReference type="Proteomes" id="UP000315440">
    <property type="component" value="Unassembled WGS sequence"/>
</dbReference>
<evidence type="ECO:0000259" key="3">
    <source>
        <dbReference type="Pfam" id="PF02911"/>
    </source>
</evidence>
<feature type="domain" description="Formyl transferase C-terminal" evidence="3">
    <location>
        <begin position="213"/>
        <end position="297"/>
    </location>
</feature>
<keyword evidence="1" id="KW-0175">Coiled coil</keyword>
<dbReference type="InterPro" id="IPR036477">
    <property type="entry name" value="Formyl_transf_N_sf"/>
</dbReference>
<comment type="caution">
    <text evidence="4">The sequence shown here is derived from an EMBL/GenBank/DDBJ whole genome shotgun (WGS) entry which is preliminary data.</text>
</comment>
<dbReference type="RefSeq" id="WP_146400922.1">
    <property type="nucleotide sequence ID" value="NZ_SJPQ01000003.1"/>
</dbReference>
<dbReference type="InterPro" id="IPR005793">
    <property type="entry name" value="Formyl_trans_C"/>
</dbReference>
<evidence type="ECO:0000313" key="5">
    <source>
        <dbReference type="Proteomes" id="UP000315440"/>
    </source>
</evidence>
<dbReference type="EMBL" id="SJPQ01000003">
    <property type="protein sequence ID" value="TWT87098.1"/>
    <property type="molecule type" value="Genomic_DNA"/>
</dbReference>
<name>A0A5C5ZIT6_9BACT</name>
<dbReference type="Pfam" id="PF00551">
    <property type="entry name" value="Formyl_trans_N"/>
    <property type="match status" value="1"/>
</dbReference>
<gene>
    <name evidence="4" type="primary">arnA</name>
    <name evidence="4" type="ORF">Mal64_26320</name>
</gene>
<dbReference type="OrthoDB" id="9802815at2"/>
<proteinExistence type="predicted"/>
<dbReference type="SUPFAM" id="SSF53328">
    <property type="entry name" value="Formyltransferase"/>
    <property type="match status" value="1"/>
</dbReference>
<dbReference type="PANTHER" id="PTHR11138:SF5">
    <property type="entry name" value="METHIONYL-TRNA FORMYLTRANSFERASE, MITOCHONDRIAL"/>
    <property type="match status" value="1"/>
</dbReference>
<dbReference type="GO" id="GO:0005829">
    <property type="term" value="C:cytosol"/>
    <property type="evidence" value="ECO:0007669"/>
    <property type="project" value="TreeGrafter"/>
</dbReference>
<dbReference type="Pfam" id="PF02911">
    <property type="entry name" value="Formyl_trans_C"/>
    <property type="match status" value="1"/>
</dbReference>
<dbReference type="Gene3D" id="3.40.50.12230">
    <property type="match status" value="1"/>
</dbReference>
<evidence type="ECO:0000256" key="1">
    <source>
        <dbReference type="SAM" id="Coils"/>
    </source>
</evidence>
<dbReference type="InterPro" id="IPR011034">
    <property type="entry name" value="Formyl_transferase-like_C_sf"/>
</dbReference>
<sequence>MGGRSVTRPRIIAIGSNLESEIALEGLLAAGANVVALVTRPPGDCGGLSDYVDLHPLCERHGVATIGAIDINASETVHAIRDMAPDYLYTLGWSQIFRDEVLASPSRSVIGSHPSPLPLGRGRAPAPWTILEGREQSAVSLFRMDRGVDSGVLLLQRPFEVPAGAYVGELYRLIAENLRDAYLELHEMHRRGVSPPEIAQDENLATHRAKRIPADGWIDFSQPASDVERLVRAVSHPYPGAYAYHRDRRVTVWRADLSFAPSHCGRPGQVLITEPDRLLVAAADRPLWLSQLSVEGRPLRSDSLSVGSSFGYRVEDEIGSLRRQTAQLRQEIDELRSLLREGNAAA</sequence>
<dbReference type="GO" id="GO:0004479">
    <property type="term" value="F:methionyl-tRNA formyltransferase activity"/>
    <property type="evidence" value="ECO:0007669"/>
    <property type="project" value="TreeGrafter"/>
</dbReference>
<dbReference type="PANTHER" id="PTHR11138">
    <property type="entry name" value="METHIONYL-TRNA FORMYLTRANSFERASE"/>
    <property type="match status" value="1"/>
</dbReference>
<feature type="domain" description="Formyl transferase N-terminal" evidence="2">
    <location>
        <begin position="30"/>
        <end position="182"/>
    </location>
</feature>
<keyword evidence="5" id="KW-1185">Reference proteome</keyword>
<organism evidence="4 5">
    <name type="scientific">Pseudobythopirellula maris</name>
    <dbReference type="NCBI Taxonomy" id="2527991"/>
    <lineage>
        <taxon>Bacteria</taxon>
        <taxon>Pseudomonadati</taxon>
        <taxon>Planctomycetota</taxon>
        <taxon>Planctomycetia</taxon>
        <taxon>Pirellulales</taxon>
        <taxon>Lacipirellulaceae</taxon>
        <taxon>Pseudobythopirellula</taxon>
    </lineage>
</organism>
<dbReference type="SUPFAM" id="SSF50486">
    <property type="entry name" value="FMT C-terminal domain-like"/>
    <property type="match status" value="1"/>
</dbReference>